<accession>G9NTW7</accession>
<gene>
    <name evidence="1" type="ORF">TRIATDRAFT_308164</name>
</gene>
<protein>
    <submittedName>
        <fullName evidence="1">Uncharacterized protein</fullName>
    </submittedName>
</protein>
<dbReference type="OrthoDB" id="5304511at2759"/>
<evidence type="ECO:0000313" key="1">
    <source>
        <dbReference type="EMBL" id="EHK46154.1"/>
    </source>
</evidence>
<proteinExistence type="predicted"/>
<dbReference type="AlphaFoldDB" id="G9NTW7"/>
<dbReference type="eggNOG" id="ENOG502T0ZC">
    <property type="taxonomic scope" value="Eukaryota"/>
</dbReference>
<organism evidence="1 2">
    <name type="scientific">Hypocrea atroviridis (strain ATCC 20476 / IMI 206040)</name>
    <name type="common">Trichoderma atroviride</name>
    <dbReference type="NCBI Taxonomy" id="452589"/>
    <lineage>
        <taxon>Eukaryota</taxon>
        <taxon>Fungi</taxon>
        <taxon>Dikarya</taxon>
        <taxon>Ascomycota</taxon>
        <taxon>Pezizomycotina</taxon>
        <taxon>Sordariomycetes</taxon>
        <taxon>Hypocreomycetidae</taxon>
        <taxon>Hypocreales</taxon>
        <taxon>Hypocreaceae</taxon>
        <taxon>Trichoderma</taxon>
    </lineage>
</organism>
<dbReference type="HOGENOM" id="CLU_048457_0_0_1"/>
<sequence>MHLEDLVTELLARILQVLDHPRDLLSLVRASPHCFRVYAQSPVLILSPVLKNAIPPDVLYHALACGLVPSTPSQTVREAFLRDYLQSKPLTFPTDQITITALFGLCLRTCYLVNDYSTRAMRALNLEPDAGKATASALSSTERARFQRAFFRYELYCRVFPVDHHAQCSSLVPAHEQFTQFLARMAPWEAEEMTCVHHYFTVLIGGFIDDLEDQLVETVLTAPGVCHPPVLAHSPSPKPAKRRKIRTTTVNGLIIDLHAPSWEPIQKDIDDRQSPADNTDTVPFDNLDLHDLDIFTKDGRFRSPKFVSYVASLGLSFMYRLVLADKDQRRRIIQENTPVWRDFLPEALDHAPGDRPKTTMPDGIDNNHLSHPNLGYFRFKRSKEEVHFRILHDSILNCPLRERAYVFWDTDRILCPVVSDQLQKARYMDPEMVDLQFDRYEVESAEERLKGVQIPWAQMERIIEEFGSVFDPLMYY</sequence>
<dbReference type="STRING" id="452589.G9NTW7"/>
<reference evidence="1 2" key="1">
    <citation type="journal article" date="2011" name="Genome Biol.">
        <title>Comparative genome sequence analysis underscores mycoparasitism as the ancestral life style of Trichoderma.</title>
        <authorList>
            <person name="Kubicek C.P."/>
            <person name="Herrera-Estrella A."/>
            <person name="Seidl-Seiboth V."/>
            <person name="Martinez D.A."/>
            <person name="Druzhinina I.S."/>
            <person name="Thon M."/>
            <person name="Zeilinger S."/>
            <person name="Casas-Flores S."/>
            <person name="Horwitz B.A."/>
            <person name="Mukherjee P.K."/>
            <person name="Mukherjee M."/>
            <person name="Kredics L."/>
            <person name="Alcaraz L.D."/>
            <person name="Aerts A."/>
            <person name="Antal Z."/>
            <person name="Atanasova L."/>
            <person name="Cervantes-Badillo M.G."/>
            <person name="Challacombe J."/>
            <person name="Chertkov O."/>
            <person name="McCluskey K."/>
            <person name="Coulpier F."/>
            <person name="Deshpande N."/>
            <person name="von Doehren H."/>
            <person name="Ebbole D.J."/>
            <person name="Esquivel-Naranjo E.U."/>
            <person name="Fekete E."/>
            <person name="Flipphi M."/>
            <person name="Glaser F."/>
            <person name="Gomez-Rodriguez E.Y."/>
            <person name="Gruber S."/>
            <person name="Han C."/>
            <person name="Henrissat B."/>
            <person name="Hermosa R."/>
            <person name="Hernandez-Onate M."/>
            <person name="Karaffa L."/>
            <person name="Kosti I."/>
            <person name="Le Crom S."/>
            <person name="Lindquist E."/>
            <person name="Lucas S."/>
            <person name="Luebeck M."/>
            <person name="Luebeck P.S."/>
            <person name="Margeot A."/>
            <person name="Metz B."/>
            <person name="Misra M."/>
            <person name="Nevalainen H."/>
            <person name="Omann M."/>
            <person name="Packer N."/>
            <person name="Perrone G."/>
            <person name="Uresti-Rivera E.E."/>
            <person name="Salamov A."/>
            <person name="Schmoll M."/>
            <person name="Seiboth B."/>
            <person name="Shapiro H."/>
            <person name="Sukno S."/>
            <person name="Tamayo-Ramos J.A."/>
            <person name="Tisch D."/>
            <person name="Wiest A."/>
            <person name="Wilkinson H.H."/>
            <person name="Zhang M."/>
            <person name="Coutinho P.M."/>
            <person name="Kenerley C.M."/>
            <person name="Monte E."/>
            <person name="Baker S.E."/>
            <person name="Grigoriev I.V."/>
        </authorList>
    </citation>
    <scope>NUCLEOTIDE SEQUENCE [LARGE SCALE GENOMIC DNA]</scope>
    <source>
        <strain evidence="2">ATCC 20476 / IMI 206040</strain>
    </source>
</reference>
<dbReference type="OMA" id="EEIICIQ"/>
<dbReference type="EMBL" id="ABDG02000023">
    <property type="protein sequence ID" value="EHK46154.1"/>
    <property type="molecule type" value="Genomic_DNA"/>
</dbReference>
<dbReference type="Proteomes" id="UP000005426">
    <property type="component" value="Unassembled WGS sequence"/>
</dbReference>
<comment type="caution">
    <text evidence="1">The sequence shown here is derived from an EMBL/GenBank/DDBJ whole genome shotgun (WGS) entry which is preliminary data.</text>
</comment>
<name>G9NTW7_HYPAI</name>
<evidence type="ECO:0000313" key="2">
    <source>
        <dbReference type="Proteomes" id="UP000005426"/>
    </source>
</evidence>
<keyword evidence="2" id="KW-1185">Reference proteome</keyword>